<evidence type="ECO:0000256" key="4">
    <source>
        <dbReference type="ARBA" id="ARBA00023136"/>
    </source>
</evidence>
<evidence type="ECO:0000256" key="6">
    <source>
        <dbReference type="SAM" id="MobiDB-lite"/>
    </source>
</evidence>
<evidence type="ECO:0000259" key="8">
    <source>
        <dbReference type="Pfam" id="PF20684"/>
    </source>
</evidence>
<comment type="similarity">
    <text evidence="5">Belongs to the SAT4 family.</text>
</comment>
<dbReference type="AlphaFoldDB" id="A0A9P9BR28"/>
<dbReference type="InterPro" id="IPR049326">
    <property type="entry name" value="Rhodopsin_dom_fungi"/>
</dbReference>
<evidence type="ECO:0000256" key="7">
    <source>
        <dbReference type="SAM" id="Phobius"/>
    </source>
</evidence>
<feature type="transmembrane region" description="Helical" evidence="7">
    <location>
        <begin position="132"/>
        <end position="156"/>
    </location>
</feature>
<keyword evidence="2 7" id="KW-0812">Transmembrane</keyword>
<organism evidence="9 10">
    <name type="scientific">Microdochium trichocladiopsis</name>
    <dbReference type="NCBI Taxonomy" id="1682393"/>
    <lineage>
        <taxon>Eukaryota</taxon>
        <taxon>Fungi</taxon>
        <taxon>Dikarya</taxon>
        <taxon>Ascomycota</taxon>
        <taxon>Pezizomycotina</taxon>
        <taxon>Sordariomycetes</taxon>
        <taxon>Xylariomycetidae</taxon>
        <taxon>Xylariales</taxon>
        <taxon>Microdochiaceae</taxon>
        <taxon>Microdochium</taxon>
    </lineage>
</organism>
<feature type="transmembrane region" description="Helical" evidence="7">
    <location>
        <begin position="38"/>
        <end position="58"/>
    </location>
</feature>
<dbReference type="OrthoDB" id="2988756at2759"/>
<proteinExistence type="inferred from homology"/>
<dbReference type="Pfam" id="PF20684">
    <property type="entry name" value="Fung_rhodopsin"/>
    <property type="match status" value="1"/>
</dbReference>
<evidence type="ECO:0000256" key="1">
    <source>
        <dbReference type="ARBA" id="ARBA00004141"/>
    </source>
</evidence>
<name>A0A9P9BR28_9PEZI</name>
<feature type="transmembrane region" description="Helical" evidence="7">
    <location>
        <begin position="213"/>
        <end position="233"/>
    </location>
</feature>
<dbReference type="EMBL" id="JAGTJQ010000005">
    <property type="protein sequence ID" value="KAH7031430.1"/>
    <property type="molecule type" value="Genomic_DNA"/>
</dbReference>
<feature type="domain" description="Rhodopsin" evidence="8">
    <location>
        <begin position="24"/>
        <end position="271"/>
    </location>
</feature>
<feature type="transmembrane region" description="Helical" evidence="7">
    <location>
        <begin position="6"/>
        <end position="26"/>
    </location>
</feature>
<dbReference type="Proteomes" id="UP000756346">
    <property type="component" value="Unassembled WGS sequence"/>
</dbReference>
<dbReference type="PANTHER" id="PTHR33048">
    <property type="entry name" value="PTH11-LIKE INTEGRAL MEMBRANE PROTEIN (AFU_ORTHOLOGUE AFUA_5G11245)"/>
    <property type="match status" value="1"/>
</dbReference>
<evidence type="ECO:0000256" key="2">
    <source>
        <dbReference type="ARBA" id="ARBA00022692"/>
    </source>
</evidence>
<comment type="subcellular location">
    <subcellularLocation>
        <location evidence="1">Membrane</location>
        <topology evidence="1">Multi-pass membrane protein</topology>
    </subcellularLocation>
</comment>
<dbReference type="GO" id="GO:0016020">
    <property type="term" value="C:membrane"/>
    <property type="evidence" value="ECO:0007669"/>
    <property type="project" value="UniProtKB-SubCell"/>
</dbReference>
<feature type="transmembrane region" description="Helical" evidence="7">
    <location>
        <begin position="176"/>
        <end position="201"/>
    </location>
</feature>
<dbReference type="RefSeq" id="XP_046013110.1">
    <property type="nucleotide sequence ID" value="XM_046161899.1"/>
</dbReference>
<feature type="region of interest" description="Disordered" evidence="6">
    <location>
        <begin position="390"/>
        <end position="416"/>
    </location>
</feature>
<gene>
    <name evidence="9" type="ORF">B0I36DRAFT_409779</name>
</gene>
<keyword evidence="4 7" id="KW-0472">Membrane</keyword>
<keyword evidence="3 7" id="KW-1133">Transmembrane helix</keyword>
<dbReference type="InterPro" id="IPR052337">
    <property type="entry name" value="SAT4-like"/>
</dbReference>
<dbReference type="GeneID" id="70191445"/>
<evidence type="ECO:0000313" key="9">
    <source>
        <dbReference type="EMBL" id="KAH7031430.1"/>
    </source>
</evidence>
<protein>
    <recommendedName>
        <fullName evidence="8">Rhodopsin domain-containing protein</fullName>
    </recommendedName>
</protein>
<keyword evidence="10" id="KW-1185">Reference proteome</keyword>
<feature type="transmembrane region" description="Helical" evidence="7">
    <location>
        <begin position="98"/>
        <end position="120"/>
    </location>
</feature>
<dbReference type="PANTHER" id="PTHR33048:SF2">
    <property type="entry name" value="SRPK"/>
    <property type="match status" value="1"/>
</dbReference>
<evidence type="ECO:0000313" key="10">
    <source>
        <dbReference type="Proteomes" id="UP000756346"/>
    </source>
</evidence>
<feature type="compositionally biased region" description="Basic and acidic residues" evidence="6">
    <location>
        <begin position="399"/>
        <end position="416"/>
    </location>
</feature>
<evidence type="ECO:0000256" key="3">
    <source>
        <dbReference type="ARBA" id="ARBA00022989"/>
    </source>
</evidence>
<evidence type="ECO:0000256" key="5">
    <source>
        <dbReference type="ARBA" id="ARBA00038359"/>
    </source>
</evidence>
<reference evidence="9" key="1">
    <citation type="journal article" date="2021" name="Nat. Commun.">
        <title>Genetic determinants of endophytism in the Arabidopsis root mycobiome.</title>
        <authorList>
            <person name="Mesny F."/>
            <person name="Miyauchi S."/>
            <person name="Thiergart T."/>
            <person name="Pickel B."/>
            <person name="Atanasova L."/>
            <person name="Karlsson M."/>
            <person name="Huettel B."/>
            <person name="Barry K.W."/>
            <person name="Haridas S."/>
            <person name="Chen C."/>
            <person name="Bauer D."/>
            <person name="Andreopoulos W."/>
            <person name="Pangilinan J."/>
            <person name="LaButti K."/>
            <person name="Riley R."/>
            <person name="Lipzen A."/>
            <person name="Clum A."/>
            <person name="Drula E."/>
            <person name="Henrissat B."/>
            <person name="Kohler A."/>
            <person name="Grigoriev I.V."/>
            <person name="Martin F.M."/>
            <person name="Hacquard S."/>
        </authorList>
    </citation>
    <scope>NUCLEOTIDE SEQUENCE</scope>
    <source>
        <strain evidence="9">MPI-CAGE-CH-0230</strain>
    </source>
</reference>
<accession>A0A9P9BR28</accession>
<sequence>MSCVESFVLLGIAIFIIVVRSAYRWHQVGFRGYQLDDHLMPVSGVLCAVLTFFAYAVGQKYHGLSNGFMTDEQRETLDLNSEEAFIRIMGSKIQVVGWSVYALELWLIKLCITAFYARLFTRLSNLGMQVKIAYVAIGVSYVVVTLAVLLGCQPFRHNWQIKPDPGPLCQPTNSRLNVLMVYIFNVLTDLHLLSIPLPLLWHVNISLRRKLTLMLLFGGAVFVIAAATVRAVLVLTAGPEGSLYASQWGCREIFVSIVVSNLPVIQPMLRKLASRAGMSVLFSHSGGRSVHHDRDHGLVSTVGRFSTLPSRSASHRGGSGPARGCNDTRQAPTVSAAAWASDERILVSDLGERPGGDEPYVGQVRGGHVGEMAIMVGKEVRVMSECVDLESQSVSISSEDSRTEEGWDNNKGDETR</sequence>
<comment type="caution">
    <text evidence="9">The sequence shown here is derived from an EMBL/GenBank/DDBJ whole genome shotgun (WGS) entry which is preliminary data.</text>
</comment>
<feature type="region of interest" description="Disordered" evidence="6">
    <location>
        <begin position="308"/>
        <end position="331"/>
    </location>
</feature>